<gene>
    <name evidence="1" type="ORF">UFOVP1365_36</name>
</gene>
<protein>
    <submittedName>
        <fullName evidence="1">Uncharacterized protein</fullName>
    </submittedName>
</protein>
<dbReference type="EMBL" id="LR797316">
    <property type="protein sequence ID" value="CAB4203044.1"/>
    <property type="molecule type" value="Genomic_DNA"/>
</dbReference>
<sequence length="84" mass="10196">MSNLPLVEFFHNGLPQIINLQGFKCADCRDVDFEGTEKRPRRISHQIFLHWKHDLTRSYQWDNHPSARDDLYKRITQKLREMKQ</sequence>
<organism evidence="1">
    <name type="scientific">uncultured Caudovirales phage</name>
    <dbReference type="NCBI Taxonomy" id="2100421"/>
    <lineage>
        <taxon>Viruses</taxon>
        <taxon>Duplodnaviria</taxon>
        <taxon>Heunggongvirae</taxon>
        <taxon>Uroviricota</taxon>
        <taxon>Caudoviricetes</taxon>
        <taxon>Peduoviridae</taxon>
        <taxon>Maltschvirus</taxon>
        <taxon>Maltschvirus maltsch</taxon>
    </lineage>
</organism>
<reference evidence="1" key="1">
    <citation type="submission" date="2020-05" db="EMBL/GenBank/DDBJ databases">
        <authorList>
            <person name="Chiriac C."/>
            <person name="Salcher M."/>
            <person name="Ghai R."/>
            <person name="Kavagutti S V."/>
        </authorList>
    </citation>
    <scope>NUCLEOTIDE SEQUENCE</scope>
</reference>
<proteinExistence type="predicted"/>
<name>A0A6J5S454_9CAUD</name>
<evidence type="ECO:0000313" key="1">
    <source>
        <dbReference type="EMBL" id="CAB4203044.1"/>
    </source>
</evidence>
<accession>A0A6J5S454</accession>